<dbReference type="GO" id="GO:0016705">
    <property type="term" value="F:oxidoreductase activity, acting on paired donors, with incorporation or reduction of molecular oxygen"/>
    <property type="evidence" value="ECO:0007669"/>
    <property type="project" value="InterPro"/>
</dbReference>
<keyword evidence="3 7" id="KW-0479">Metal-binding</keyword>
<dbReference type="InterPro" id="IPR002397">
    <property type="entry name" value="Cyt_P450_B"/>
</dbReference>
<dbReference type="InterPro" id="IPR017972">
    <property type="entry name" value="Cyt_P450_CS"/>
</dbReference>
<dbReference type="Gene3D" id="1.10.630.10">
    <property type="entry name" value="Cytochrome P450"/>
    <property type="match status" value="1"/>
</dbReference>
<evidence type="ECO:0000256" key="7">
    <source>
        <dbReference type="RuleBase" id="RU000461"/>
    </source>
</evidence>
<dbReference type="CDD" id="cd11029">
    <property type="entry name" value="CYP107-like"/>
    <property type="match status" value="1"/>
</dbReference>
<keyword evidence="4 7" id="KW-0560">Oxidoreductase</keyword>
<sequence>MQNSQAEVIEKIPADFVQDSYALYARLREEGPPRKVLMPHGVKVWMVTRYDDVRTLLADSRVSKDGRRINEMFARHSETPTEAPAPVDNDLAAHMLNSDPPNHARLRRLVGKAFTERRAKALRPRIEEITDALLDRLAENPEADLIEQFAAPLTITVLAELLGVPPEDRAVFRSWTNTLVGANHTEEEVASASAAVTEFTEALIDVKTANPGEDMFSALVQASEDGDRLTKSELVAMVFLLVVAGHDTTLSMIGNAVNVLLRNPDQLALLKSDPSLLPNAVDELLRYEGPVGLATFRFTTDDIPLDGVTIPGGEIVVVALGSANRDAEKFENPDALDITRRISGNLAFGHGIHYCAGAPLGRLQVEIGVGRLLRRFPDLRFASDPDRFRWKASTIMHGLVELPVHLVA</sequence>
<dbReference type="OrthoDB" id="5500002at2"/>
<evidence type="ECO:0000313" key="9">
    <source>
        <dbReference type="Proteomes" id="UP000053260"/>
    </source>
</evidence>
<evidence type="ECO:0000313" key="8">
    <source>
        <dbReference type="EMBL" id="KUO18780.1"/>
    </source>
</evidence>
<keyword evidence="5 7" id="KW-0408">Iron</keyword>
<dbReference type="RefSeq" id="WP_067025058.1">
    <property type="nucleotide sequence ID" value="NZ_KQ949089.1"/>
</dbReference>
<dbReference type="InterPro" id="IPR036396">
    <property type="entry name" value="Cyt_P450_sf"/>
</dbReference>
<dbReference type="GO" id="GO:0004497">
    <property type="term" value="F:monooxygenase activity"/>
    <property type="evidence" value="ECO:0007669"/>
    <property type="project" value="UniProtKB-KW"/>
</dbReference>
<dbReference type="GO" id="GO:0020037">
    <property type="term" value="F:heme binding"/>
    <property type="evidence" value="ECO:0007669"/>
    <property type="project" value="InterPro"/>
</dbReference>
<comment type="similarity">
    <text evidence="1 7">Belongs to the cytochrome P450 family.</text>
</comment>
<keyword evidence="9" id="KW-1185">Reference proteome</keyword>
<dbReference type="AlphaFoldDB" id="A0A101UXN3"/>
<dbReference type="FunFam" id="1.10.630.10:FF:000018">
    <property type="entry name" value="Cytochrome P450 monooxygenase"/>
    <property type="match status" value="1"/>
</dbReference>
<name>A0A101UXN3_9ACTN</name>
<dbReference type="PANTHER" id="PTHR46696:SF1">
    <property type="entry name" value="CYTOCHROME P450 YJIB-RELATED"/>
    <property type="match status" value="1"/>
</dbReference>
<dbReference type="Pfam" id="PF00067">
    <property type="entry name" value="p450"/>
    <property type="match status" value="1"/>
</dbReference>
<evidence type="ECO:0000256" key="4">
    <source>
        <dbReference type="ARBA" id="ARBA00023002"/>
    </source>
</evidence>
<evidence type="ECO:0000256" key="1">
    <source>
        <dbReference type="ARBA" id="ARBA00010617"/>
    </source>
</evidence>
<dbReference type="Proteomes" id="UP000053260">
    <property type="component" value="Unassembled WGS sequence"/>
</dbReference>
<gene>
    <name evidence="8" type="ORF">AQJ91_23180</name>
</gene>
<dbReference type="InterPro" id="IPR001128">
    <property type="entry name" value="Cyt_P450"/>
</dbReference>
<keyword evidence="2 7" id="KW-0349">Heme</keyword>
<evidence type="ECO:0000256" key="5">
    <source>
        <dbReference type="ARBA" id="ARBA00023004"/>
    </source>
</evidence>
<evidence type="ECO:0000256" key="3">
    <source>
        <dbReference type="ARBA" id="ARBA00022723"/>
    </source>
</evidence>
<proteinExistence type="inferred from homology"/>
<protein>
    <submittedName>
        <fullName evidence="8">Cytochrome</fullName>
    </submittedName>
</protein>
<dbReference type="SUPFAM" id="SSF48264">
    <property type="entry name" value="Cytochrome P450"/>
    <property type="match status" value="1"/>
</dbReference>
<dbReference type="GO" id="GO:0005506">
    <property type="term" value="F:iron ion binding"/>
    <property type="evidence" value="ECO:0007669"/>
    <property type="project" value="InterPro"/>
</dbReference>
<comment type="caution">
    <text evidence="8">The sequence shown here is derived from an EMBL/GenBank/DDBJ whole genome shotgun (WGS) entry which is preliminary data.</text>
</comment>
<dbReference type="PROSITE" id="PS00086">
    <property type="entry name" value="CYTOCHROME_P450"/>
    <property type="match status" value="1"/>
</dbReference>
<evidence type="ECO:0000256" key="6">
    <source>
        <dbReference type="ARBA" id="ARBA00023033"/>
    </source>
</evidence>
<organism evidence="8 9">
    <name type="scientific">Streptomyces dysideae</name>
    <dbReference type="NCBI Taxonomy" id="909626"/>
    <lineage>
        <taxon>Bacteria</taxon>
        <taxon>Bacillati</taxon>
        <taxon>Actinomycetota</taxon>
        <taxon>Actinomycetes</taxon>
        <taxon>Kitasatosporales</taxon>
        <taxon>Streptomycetaceae</taxon>
        <taxon>Streptomyces</taxon>
    </lineage>
</organism>
<dbReference type="EMBL" id="LMXB01000058">
    <property type="protein sequence ID" value="KUO18780.1"/>
    <property type="molecule type" value="Genomic_DNA"/>
</dbReference>
<keyword evidence="6 7" id="KW-0503">Monooxygenase</keyword>
<dbReference type="STRING" id="909626.AQJ91_23180"/>
<evidence type="ECO:0000256" key="2">
    <source>
        <dbReference type="ARBA" id="ARBA00022617"/>
    </source>
</evidence>
<accession>A0A101UXN3</accession>
<reference evidence="8 9" key="1">
    <citation type="submission" date="2015-10" db="EMBL/GenBank/DDBJ databases">
        <title>Draft genome sequence of Streptomyces sp. RV15, isolated from a marine sponge.</title>
        <authorList>
            <person name="Ruckert C."/>
            <person name="Abdelmohsen U.R."/>
            <person name="Winkler A."/>
            <person name="Hentschel U."/>
            <person name="Kalinowski J."/>
            <person name="Kampfer P."/>
            <person name="Glaeser S."/>
        </authorList>
    </citation>
    <scope>NUCLEOTIDE SEQUENCE [LARGE SCALE GENOMIC DNA]</scope>
    <source>
        <strain evidence="8 9">RV15</strain>
    </source>
</reference>
<dbReference type="PRINTS" id="PR00359">
    <property type="entry name" value="BP450"/>
</dbReference>
<dbReference type="PANTHER" id="PTHR46696">
    <property type="entry name" value="P450, PUTATIVE (EUROFUNG)-RELATED"/>
    <property type="match status" value="1"/>
</dbReference>